<protein>
    <submittedName>
        <fullName evidence="1">Uncharacterized protein</fullName>
    </submittedName>
</protein>
<reference evidence="2" key="1">
    <citation type="submission" date="2017-04" db="EMBL/GenBank/DDBJ databases">
        <authorList>
            <person name="Varghese N."/>
            <person name="Submissions S."/>
        </authorList>
    </citation>
    <scope>NUCLEOTIDE SEQUENCE [LARGE SCALE GENOMIC DNA]</scope>
    <source>
        <strain evidence="2">DSM 22618</strain>
    </source>
</reference>
<accession>A0A1Y6BLI4</accession>
<dbReference type="Proteomes" id="UP000192920">
    <property type="component" value="Unassembled WGS sequence"/>
</dbReference>
<organism evidence="1 2">
    <name type="scientific">Pseudogulbenkiania subflava DSM 22618</name>
    <dbReference type="NCBI Taxonomy" id="1123014"/>
    <lineage>
        <taxon>Bacteria</taxon>
        <taxon>Pseudomonadati</taxon>
        <taxon>Pseudomonadota</taxon>
        <taxon>Betaproteobacteria</taxon>
        <taxon>Neisseriales</taxon>
        <taxon>Chromobacteriaceae</taxon>
        <taxon>Pseudogulbenkiania</taxon>
    </lineage>
</organism>
<dbReference type="RefSeq" id="WP_085275922.1">
    <property type="nucleotide sequence ID" value="NZ_FXAG01000007.1"/>
</dbReference>
<keyword evidence="2" id="KW-1185">Reference proteome</keyword>
<dbReference type="EMBL" id="FXAG01000007">
    <property type="protein sequence ID" value="SMF15815.1"/>
    <property type="molecule type" value="Genomic_DNA"/>
</dbReference>
<dbReference type="AlphaFoldDB" id="A0A1Y6BLI4"/>
<gene>
    <name evidence="1" type="ORF">SAMN02745746_01620</name>
</gene>
<sequence length="139" mass="15760">MDHHGLLRQLETLALPEADFNHEAHLLAAWAYRRQYPAREAAARCARTLSRYAMAKGAAHKYHHTLTMAALAILYSRLDAKPELLDDWPAFLASCPDLKNDLPNLLRQHYSEEKLHDETARKAFVAPDLKPLPASAMLH</sequence>
<name>A0A1Y6BLI4_9NEIS</name>
<proteinExistence type="predicted"/>
<evidence type="ECO:0000313" key="1">
    <source>
        <dbReference type="EMBL" id="SMF15815.1"/>
    </source>
</evidence>
<dbReference type="STRING" id="1123014.SAMN02745746_01620"/>
<evidence type="ECO:0000313" key="2">
    <source>
        <dbReference type="Proteomes" id="UP000192920"/>
    </source>
</evidence>